<comment type="caution">
    <text evidence="2">The sequence shown here is derived from an EMBL/GenBank/DDBJ whole genome shotgun (WGS) entry which is preliminary data.</text>
</comment>
<protein>
    <submittedName>
        <fullName evidence="2">Uncharacterized protein</fullName>
    </submittedName>
</protein>
<dbReference type="EMBL" id="JARIHO010000007">
    <property type="protein sequence ID" value="KAJ7358335.1"/>
    <property type="molecule type" value="Genomic_DNA"/>
</dbReference>
<organism evidence="2 3">
    <name type="scientific">Mycena albidolilacea</name>
    <dbReference type="NCBI Taxonomy" id="1033008"/>
    <lineage>
        <taxon>Eukaryota</taxon>
        <taxon>Fungi</taxon>
        <taxon>Dikarya</taxon>
        <taxon>Basidiomycota</taxon>
        <taxon>Agaricomycotina</taxon>
        <taxon>Agaricomycetes</taxon>
        <taxon>Agaricomycetidae</taxon>
        <taxon>Agaricales</taxon>
        <taxon>Marasmiineae</taxon>
        <taxon>Mycenaceae</taxon>
        <taxon>Mycena</taxon>
    </lineage>
</organism>
<feature type="region of interest" description="Disordered" evidence="1">
    <location>
        <begin position="1"/>
        <end position="28"/>
    </location>
</feature>
<keyword evidence="3" id="KW-1185">Reference proteome</keyword>
<feature type="compositionally biased region" description="Basic and acidic residues" evidence="1">
    <location>
        <begin position="315"/>
        <end position="324"/>
    </location>
</feature>
<gene>
    <name evidence="2" type="ORF">DFH08DRAFT_441195</name>
</gene>
<proteinExistence type="predicted"/>
<dbReference type="Proteomes" id="UP001218218">
    <property type="component" value="Unassembled WGS sequence"/>
</dbReference>
<feature type="region of interest" description="Disordered" evidence="1">
    <location>
        <begin position="137"/>
        <end position="176"/>
    </location>
</feature>
<feature type="compositionally biased region" description="Basic and acidic residues" evidence="1">
    <location>
        <begin position="392"/>
        <end position="402"/>
    </location>
</feature>
<reference evidence="2" key="1">
    <citation type="submission" date="2023-03" db="EMBL/GenBank/DDBJ databases">
        <title>Massive genome expansion in bonnet fungi (Mycena s.s.) driven by repeated elements and novel gene families across ecological guilds.</title>
        <authorList>
            <consortium name="Lawrence Berkeley National Laboratory"/>
            <person name="Harder C.B."/>
            <person name="Miyauchi S."/>
            <person name="Viragh M."/>
            <person name="Kuo A."/>
            <person name="Thoen E."/>
            <person name="Andreopoulos B."/>
            <person name="Lu D."/>
            <person name="Skrede I."/>
            <person name="Drula E."/>
            <person name="Henrissat B."/>
            <person name="Morin E."/>
            <person name="Kohler A."/>
            <person name="Barry K."/>
            <person name="LaButti K."/>
            <person name="Morin E."/>
            <person name="Salamov A."/>
            <person name="Lipzen A."/>
            <person name="Mereny Z."/>
            <person name="Hegedus B."/>
            <person name="Baldrian P."/>
            <person name="Stursova M."/>
            <person name="Weitz H."/>
            <person name="Taylor A."/>
            <person name="Grigoriev I.V."/>
            <person name="Nagy L.G."/>
            <person name="Martin F."/>
            <person name="Kauserud H."/>
        </authorList>
    </citation>
    <scope>NUCLEOTIDE SEQUENCE</scope>
    <source>
        <strain evidence="2">CBHHK002</strain>
    </source>
</reference>
<feature type="compositionally biased region" description="Polar residues" evidence="1">
    <location>
        <begin position="16"/>
        <end position="28"/>
    </location>
</feature>
<feature type="compositionally biased region" description="Low complexity" evidence="1">
    <location>
        <begin position="95"/>
        <end position="114"/>
    </location>
</feature>
<feature type="region of interest" description="Disordered" evidence="1">
    <location>
        <begin position="444"/>
        <end position="511"/>
    </location>
</feature>
<accession>A0AAD7AGU4</accession>
<feature type="region of interest" description="Disordered" evidence="1">
    <location>
        <begin position="262"/>
        <end position="325"/>
    </location>
</feature>
<evidence type="ECO:0000313" key="2">
    <source>
        <dbReference type="EMBL" id="KAJ7358335.1"/>
    </source>
</evidence>
<evidence type="ECO:0000313" key="3">
    <source>
        <dbReference type="Proteomes" id="UP001218218"/>
    </source>
</evidence>
<feature type="region of interest" description="Disordered" evidence="1">
    <location>
        <begin position="391"/>
        <end position="424"/>
    </location>
</feature>
<name>A0AAD7AGU4_9AGAR</name>
<feature type="compositionally biased region" description="Low complexity" evidence="1">
    <location>
        <begin position="271"/>
        <end position="290"/>
    </location>
</feature>
<sequence>MSATHSPPSPPDLVPTISSGALPQTSASEWAEDISDLLAAHVTRTPVGIVTPQLPGYFDGQKSEHTLPSNAAYATQQKTAVVDTLPDHEVPVPASLPSSKSPFQSRSSLSSSTSIHGPETIQSVAVTAGHDTLAAEVPPRSAEAAPAVPHPADSPHSLASSPADLPSEAILTSPSSSTASHEFATFSTAVHTGHSPADLRIPISPDTHVPEAVPERIRHDSVPLSTMAHTGHSSTDLLSAASPAAAVATEPDLLSELSLEFTPHERPPTPHADAAPPAPASADLALEPPLVQSPPGLDVDTSIPNTAQAGVPESPRPEPHRARDSTPLSMAVHTGHRDSSSAISPIVFSAPAFSRFTSDALVQSPPALSPHSSLSMHTSVRDFADTGGVPERALESSRHRDSTPLSMAVHTGHTGHRDSSSAISPVIFSDPASWHPAAARFASDGQLVQSPPPLSRKPTTDTGGVSEPAARHQNSTSLSMDVHTGHQDSSSAVPAPAPAPPPDAHTQLVHADAESTHRCPFRCAAAECAHRVNAKLQ</sequence>
<dbReference type="AlphaFoldDB" id="A0AAD7AGU4"/>
<evidence type="ECO:0000256" key="1">
    <source>
        <dbReference type="SAM" id="MobiDB-lite"/>
    </source>
</evidence>
<feature type="region of interest" description="Disordered" evidence="1">
    <location>
        <begin position="88"/>
        <end position="116"/>
    </location>
</feature>